<keyword evidence="1" id="KW-1133">Transmembrane helix</keyword>
<protein>
    <recommendedName>
        <fullName evidence="4">HXXEE domain-containing protein</fullName>
    </recommendedName>
</protein>
<evidence type="ECO:0000313" key="2">
    <source>
        <dbReference type="EMBL" id="MBP1936081.1"/>
    </source>
</evidence>
<proteinExistence type="predicted"/>
<reference evidence="2 3" key="1">
    <citation type="submission" date="2021-03" db="EMBL/GenBank/DDBJ databases">
        <title>Genomic Encyclopedia of Type Strains, Phase IV (KMG-IV): sequencing the most valuable type-strain genomes for metagenomic binning, comparative biology and taxonomic classification.</title>
        <authorList>
            <person name="Goeker M."/>
        </authorList>
    </citation>
    <scope>NUCLEOTIDE SEQUENCE [LARGE SCALE GENOMIC DNA]</scope>
    <source>
        <strain evidence="2 3">DSM 23491</strain>
    </source>
</reference>
<feature type="transmembrane region" description="Helical" evidence="1">
    <location>
        <begin position="14"/>
        <end position="33"/>
    </location>
</feature>
<keyword evidence="3" id="KW-1185">Reference proteome</keyword>
<gene>
    <name evidence="2" type="ORF">J2Z20_000942</name>
</gene>
<keyword evidence="1" id="KW-0812">Transmembrane</keyword>
<dbReference type="EMBL" id="JAGGKP010000001">
    <property type="protein sequence ID" value="MBP1936081.1"/>
    <property type="molecule type" value="Genomic_DNA"/>
</dbReference>
<accession>A0ABS4H0T5</accession>
<comment type="caution">
    <text evidence="2">The sequence shown here is derived from an EMBL/GenBank/DDBJ whole genome shotgun (WGS) entry which is preliminary data.</text>
</comment>
<name>A0ABS4H0T5_9BACL</name>
<keyword evidence="1" id="KW-0472">Membrane</keyword>
<evidence type="ECO:0008006" key="4">
    <source>
        <dbReference type="Google" id="ProtNLM"/>
    </source>
</evidence>
<evidence type="ECO:0000256" key="1">
    <source>
        <dbReference type="SAM" id="Phobius"/>
    </source>
</evidence>
<feature type="transmembrane region" description="Helical" evidence="1">
    <location>
        <begin position="95"/>
        <end position="113"/>
    </location>
</feature>
<feature type="transmembrane region" description="Helical" evidence="1">
    <location>
        <begin position="60"/>
        <end position="83"/>
    </location>
</feature>
<dbReference type="Proteomes" id="UP001519273">
    <property type="component" value="Unassembled WGS sequence"/>
</dbReference>
<organism evidence="2 3">
    <name type="scientific">Paenibacillus sediminis</name>
    <dbReference type="NCBI Taxonomy" id="664909"/>
    <lineage>
        <taxon>Bacteria</taxon>
        <taxon>Bacillati</taxon>
        <taxon>Bacillota</taxon>
        <taxon>Bacilli</taxon>
        <taxon>Bacillales</taxon>
        <taxon>Paenibacillaceae</taxon>
        <taxon>Paenibacillus</taxon>
    </lineage>
</organism>
<feature type="transmembrane region" description="Helical" evidence="1">
    <location>
        <begin position="154"/>
        <end position="175"/>
    </location>
</feature>
<evidence type="ECO:0000313" key="3">
    <source>
        <dbReference type="Proteomes" id="UP001519273"/>
    </source>
</evidence>
<dbReference type="InterPro" id="IPR025671">
    <property type="entry name" value="HXXEE"/>
</dbReference>
<feature type="transmembrane region" description="Helical" evidence="1">
    <location>
        <begin position="125"/>
        <end position="142"/>
    </location>
</feature>
<dbReference type="RefSeq" id="WP_209845848.1">
    <property type="nucleotide sequence ID" value="NZ_CBCRVE010000002.1"/>
</dbReference>
<sequence length="183" mass="20346">MITWLDHLLSIHTVIWLFPIAFMFHDLEEIVMVESWMKRNRAHLYNLLSARMVNVMERNFSMSTASFAVAVSVMLIGVSYAAVSAGLSVDHGGSMLPFAGALAVFFLHAFTHIGQAIYVQRYTPGVLTSIIIVLPYSVYAYYRLFGDSLITWKIALLGIPVGFLCGALLLSIGHFTGRLIKNS</sequence>
<dbReference type="Pfam" id="PF13787">
    <property type="entry name" value="HXXEE"/>
    <property type="match status" value="1"/>
</dbReference>